<dbReference type="PANTHER" id="PTHR43377">
    <property type="entry name" value="BILIVERDIN REDUCTASE A"/>
    <property type="match status" value="1"/>
</dbReference>
<evidence type="ECO:0000259" key="2">
    <source>
        <dbReference type="Pfam" id="PF01408"/>
    </source>
</evidence>
<dbReference type="InterPro" id="IPR051450">
    <property type="entry name" value="Gfo/Idh/MocA_Oxidoreductases"/>
</dbReference>
<evidence type="ECO:0000313" key="5">
    <source>
        <dbReference type="Proteomes" id="UP001226691"/>
    </source>
</evidence>
<evidence type="ECO:0000256" key="1">
    <source>
        <dbReference type="ARBA" id="ARBA00023027"/>
    </source>
</evidence>
<protein>
    <submittedName>
        <fullName evidence="4">Dehydrogenase</fullName>
    </submittedName>
</protein>
<dbReference type="SUPFAM" id="SSF51735">
    <property type="entry name" value="NAD(P)-binding Rossmann-fold domains"/>
    <property type="match status" value="1"/>
</dbReference>
<name>A0ABU0TWV7_MICTR</name>
<dbReference type="SUPFAM" id="SSF55347">
    <property type="entry name" value="Glyceraldehyde-3-phosphate dehydrogenase-like, C-terminal domain"/>
    <property type="match status" value="1"/>
</dbReference>
<accession>A0ABU0TWV7</accession>
<dbReference type="InterPro" id="IPR055170">
    <property type="entry name" value="GFO_IDH_MocA-like_dom"/>
</dbReference>
<dbReference type="EMBL" id="JAUTBF010000001">
    <property type="protein sequence ID" value="MDQ1124149.1"/>
    <property type="molecule type" value="Genomic_DNA"/>
</dbReference>
<reference evidence="4 5" key="1">
    <citation type="submission" date="2023-07" db="EMBL/GenBank/DDBJ databases">
        <title>Functional and genomic diversity of the sorghum phyllosphere microbiome.</title>
        <authorList>
            <person name="Shade A."/>
        </authorList>
    </citation>
    <scope>NUCLEOTIDE SEQUENCE [LARGE SCALE GENOMIC DNA]</scope>
    <source>
        <strain evidence="4 5">SORGH_AS_1207</strain>
    </source>
</reference>
<dbReference type="InterPro" id="IPR000683">
    <property type="entry name" value="Gfo/Idh/MocA-like_OxRdtase_N"/>
</dbReference>
<sequence length="368" mass="38760">MSGFRTLTTDRTVRLVQVGAGAMGRAWLEAIAEHAGAELVGLVDIDLAHAERVAADVGGDVVVGTDVVEVATRAGADAVIDVTVPQAHHAVNTAALLAGFPVLCEKPIAPSVAETLSLVAAAELSGELLMTSQSRRYYPELAAFRTAIDGIGGAGLLSVEFFKAPRFGGFRDAMAHPLLIDMAIHAFDVARYLIDSEPVRVDCRSWNPAWSWYAGDAAASATFEFAGGERFVYTGSWCSPGLETSWNGSWRASGPGGTALWDGDNAPTTADGEAVALDADGPREIRGALAEFLEVLRTGRVPSGEVHANVRSLAMVEAAVRSAEERVEVGLDRVLDDAYARALADETREDVRARLQSWGSAAALGGRA</sequence>
<keyword evidence="1" id="KW-0520">NAD</keyword>
<dbReference type="Proteomes" id="UP001226691">
    <property type="component" value="Unassembled WGS sequence"/>
</dbReference>
<feature type="domain" description="GFO/IDH/MocA-like oxidoreductase" evidence="3">
    <location>
        <begin position="177"/>
        <end position="243"/>
    </location>
</feature>
<evidence type="ECO:0000259" key="3">
    <source>
        <dbReference type="Pfam" id="PF22725"/>
    </source>
</evidence>
<dbReference type="Gene3D" id="3.40.50.720">
    <property type="entry name" value="NAD(P)-binding Rossmann-like Domain"/>
    <property type="match status" value="1"/>
</dbReference>
<dbReference type="PANTHER" id="PTHR43377:SF1">
    <property type="entry name" value="BILIVERDIN REDUCTASE A"/>
    <property type="match status" value="1"/>
</dbReference>
<dbReference type="Gene3D" id="3.30.360.10">
    <property type="entry name" value="Dihydrodipicolinate Reductase, domain 2"/>
    <property type="match status" value="1"/>
</dbReference>
<dbReference type="InterPro" id="IPR036291">
    <property type="entry name" value="NAD(P)-bd_dom_sf"/>
</dbReference>
<proteinExistence type="predicted"/>
<evidence type="ECO:0000313" key="4">
    <source>
        <dbReference type="EMBL" id="MDQ1124149.1"/>
    </source>
</evidence>
<dbReference type="Pfam" id="PF22725">
    <property type="entry name" value="GFO_IDH_MocA_C3"/>
    <property type="match status" value="1"/>
</dbReference>
<keyword evidence="5" id="KW-1185">Reference proteome</keyword>
<gene>
    <name evidence="4" type="ORF">QE412_002722</name>
</gene>
<organism evidence="4 5">
    <name type="scientific">Microbacterium trichothecenolyticum</name>
    <name type="common">Aureobacterium trichothecenolyticum</name>
    <dbReference type="NCBI Taxonomy" id="69370"/>
    <lineage>
        <taxon>Bacteria</taxon>
        <taxon>Bacillati</taxon>
        <taxon>Actinomycetota</taxon>
        <taxon>Actinomycetes</taxon>
        <taxon>Micrococcales</taxon>
        <taxon>Microbacteriaceae</taxon>
        <taxon>Microbacterium</taxon>
    </lineage>
</organism>
<feature type="domain" description="Gfo/Idh/MocA-like oxidoreductase N-terminal" evidence="2">
    <location>
        <begin position="14"/>
        <end position="130"/>
    </location>
</feature>
<dbReference type="RefSeq" id="WP_307484711.1">
    <property type="nucleotide sequence ID" value="NZ_JAUTBF010000001.1"/>
</dbReference>
<comment type="caution">
    <text evidence="4">The sequence shown here is derived from an EMBL/GenBank/DDBJ whole genome shotgun (WGS) entry which is preliminary data.</text>
</comment>
<dbReference type="Pfam" id="PF01408">
    <property type="entry name" value="GFO_IDH_MocA"/>
    <property type="match status" value="1"/>
</dbReference>